<gene>
    <name evidence="2" type="ORF">GGR46_005020</name>
</gene>
<evidence type="ECO:0000313" key="2">
    <source>
        <dbReference type="EMBL" id="MBB4101428.1"/>
    </source>
</evidence>
<organism evidence="2 3">
    <name type="scientific">Sphingomonas kyeonggiensis</name>
    <dbReference type="NCBI Taxonomy" id="1268553"/>
    <lineage>
        <taxon>Bacteria</taxon>
        <taxon>Pseudomonadati</taxon>
        <taxon>Pseudomonadota</taxon>
        <taxon>Alphaproteobacteria</taxon>
        <taxon>Sphingomonadales</taxon>
        <taxon>Sphingomonadaceae</taxon>
        <taxon>Sphingomonas</taxon>
    </lineage>
</organism>
<proteinExistence type="predicted"/>
<comment type="caution">
    <text evidence="2">The sequence shown here is derived from an EMBL/GenBank/DDBJ whole genome shotgun (WGS) entry which is preliminary data.</text>
</comment>
<feature type="compositionally biased region" description="Basic and acidic residues" evidence="1">
    <location>
        <begin position="28"/>
        <end position="49"/>
    </location>
</feature>
<feature type="region of interest" description="Disordered" evidence="1">
    <location>
        <begin position="13"/>
        <end position="58"/>
    </location>
</feature>
<dbReference type="AlphaFoldDB" id="A0A7W6JXN4"/>
<dbReference type="Proteomes" id="UP000557392">
    <property type="component" value="Unassembled WGS sequence"/>
</dbReference>
<name>A0A7W6JXN4_9SPHN</name>
<protein>
    <submittedName>
        <fullName evidence="2">Uncharacterized protein</fullName>
    </submittedName>
</protein>
<evidence type="ECO:0000313" key="3">
    <source>
        <dbReference type="Proteomes" id="UP000557392"/>
    </source>
</evidence>
<sequence>MGSFRQWATMIRHVHKTHTETGIEDETGDARRKRDAAKKARERADRDKPASSGEACPL</sequence>
<reference evidence="2 3" key="1">
    <citation type="submission" date="2020-08" db="EMBL/GenBank/DDBJ databases">
        <title>Genomic Encyclopedia of Type Strains, Phase IV (KMG-IV): sequencing the most valuable type-strain genomes for metagenomic binning, comparative biology and taxonomic classification.</title>
        <authorList>
            <person name="Goeker M."/>
        </authorList>
    </citation>
    <scope>NUCLEOTIDE SEQUENCE [LARGE SCALE GENOMIC DNA]</scope>
    <source>
        <strain evidence="2 3">DSM 101806</strain>
    </source>
</reference>
<dbReference type="RefSeq" id="WP_184000788.1">
    <property type="nucleotide sequence ID" value="NZ_JACIEH010000006.1"/>
</dbReference>
<keyword evidence="3" id="KW-1185">Reference proteome</keyword>
<dbReference type="EMBL" id="JACIEH010000006">
    <property type="protein sequence ID" value="MBB4101428.1"/>
    <property type="molecule type" value="Genomic_DNA"/>
</dbReference>
<accession>A0A7W6JXN4</accession>
<evidence type="ECO:0000256" key="1">
    <source>
        <dbReference type="SAM" id="MobiDB-lite"/>
    </source>
</evidence>